<dbReference type="PROSITE" id="PS51257">
    <property type="entry name" value="PROKAR_LIPOPROTEIN"/>
    <property type="match status" value="1"/>
</dbReference>
<evidence type="ECO:0000313" key="1">
    <source>
        <dbReference type="EMBL" id="QIM10694.1"/>
    </source>
</evidence>
<accession>A0A6G8F378</accession>
<dbReference type="AlphaFoldDB" id="A0A6G8F378"/>
<protein>
    <recommendedName>
        <fullName evidence="2">Lipoprotein</fullName>
    </recommendedName>
</protein>
<sequence length="109" mass="12207">MKKIIIASFLGLVLVSCSGVEGYENRSVETEQQVQTLKSEVVRVDRIIRSALKRGISETVILLKDGTIVSFTDERHKNFANIREGDVVEYSKTGTEAEIVSVSYNLDRE</sequence>
<dbReference type="EMBL" id="MN990732">
    <property type="protein sequence ID" value="QIM10694.1"/>
    <property type="molecule type" value="Genomic_DNA"/>
</dbReference>
<gene>
    <name evidence="1" type="ORF">PlAlph_5860</name>
</gene>
<evidence type="ECO:0008006" key="2">
    <source>
        <dbReference type="Google" id="ProtNLM"/>
    </source>
</evidence>
<organism evidence="1">
    <name type="scientific">uncultured Alphaproteobacteria bacterium</name>
    <dbReference type="NCBI Taxonomy" id="91750"/>
    <lineage>
        <taxon>Bacteria</taxon>
        <taxon>Pseudomonadati</taxon>
        <taxon>Pseudomonadota</taxon>
        <taxon>Alphaproteobacteria</taxon>
        <taxon>environmental samples</taxon>
    </lineage>
</organism>
<name>A0A6G8F378_9PROT</name>
<proteinExistence type="predicted"/>
<reference evidence="1" key="1">
    <citation type="journal article" date="2020" name="J. ISSAAS">
        <title>Lactobacilli and other gastrointestinal microbiota of Peromyscus leucopus, reservoir host for agents of Lyme disease and other zoonoses in North America.</title>
        <authorList>
            <person name="Milovic A."/>
            <person name="Bassam K."/>
            <person name="Shao H."/>
            <person name="Chatzistamou I."/>
            <person name="Tufts D.M."/>
            <person name="Diuk-Wasser M."/>
            <person name="Barbour A.G."/>
        </authorList>
    </citation>
    <scope>NUCLEOTIDE SEQUENCE</scope>
    <source>
        <strain evidence="1">LL90</strain>
    </source>
</reference>